<dbReference type="Pfam" id="PF22725">
    <property type="entry name" value="GFO_IDH_MocA_C3"/>
    <property type="match status" value="1"/>
</dbReference>
<keyword evidence="2" id="KW-0560">Oxidoreductase</keyword>
<dbReference type="InterPro" id="IPR036291">
    <property type="entry name" value="NAD(P)-bd_dom_sf"/>
</dbReference>
<organism evidence="5">
    <name type="scientific">marine metagenome</name>
    <dbReference type="NCBI Taxonomy" id="408172"/>
    <lineage>
        <taxon>unclassified sequences</taxon>
        <taxon>metagenomes</taxon>
        <taxon>ecological metagenomes</taxon>
    </lineage>
</organism>
<evidence type="ECO:0000313" key="5">
    <source>
        <dbReference type="EMBL" id="SVB10488.1"/>
    </source>
</evidence>
<dbReference type="PANTHER" id="PTHR22604:SF105">
    <property type="entry name" value="TRANS-1,2-DIHYDROBENZENE-1,2-DIOL DEHYDROGENASE"/>
    <property type="match status" value="1"/>
</dbReference>
<dbReference type="SUPFAM" id="SSF55347">
    <property type="entry name" value="Glyceraldehyde-3-phosphate dehydrogenase-like, C-terminal domain"/>
    <property type="match status" value="1"/>
</dbReference>
<dbReference type="GO" id="GO:0000166">
    <property type="term" value="F:nucleotide binding"/>
    <property type="evidence" value="ECO:0007669"/>
    <property type="project" value="InterPro"/>
</dbReference>
<dbReference type="Gene3D" id="3.30.360.10">
    <property type="entry name" value="Dihydrodipicolinate Reductase, domain 2"/>
    <property type="match status" value="1"/>
</dbReference>
<dbReference type="InterPro" id="IPR050984">
    <property type="entry name" value="Gfo/Idh/MocA_domain"/>
</dbReference>
<dbReference type="SUPFAM" id="SSF51735">
    <property type="entry name" value="NAD(P)-binding Rossmann-fold domains"/>
    <property type="match status" value="1"/>
</dbReference>
<evidence type="ECO:0000256" key="1">
    <source>
        <dbReference type="ARBA" id="ARBA00010928"/>
    </source>
</evidence>
<protein>
    <submittedName>
        <fullName evidence="5">Uncharacterized protein</fullName>
    </submittedName>
</protein>
<dbReference type="Pfam" id="PF01408">
    <property type="entry name" value="GFO_IDH_MocA"/>
    <property type="match status" value="1"/>
</dbReference>
<dbReference type="PANTHER" id="PTHR22604">
    <property type="entry name" value="OXIDOREDUCTASES"/>
    <property type="match status" value="1"/>
</dbReference>
<dbReference type="InterPro" id="IPR055170">
    <property type="entry name" value="GFO_IDH_MocA-like_dom"/>
</dbReference>
<sequence>VAVIGREVSRAAAFATSHGIGWSSSNPTDLVGEVDAVYVATPHSSHSEVAVVLLGAGVPVLCEKPMAVNAPQAQQMVDVARSSGAFLMEAMWTRHLPVFGVFRRWIDEGRVGEIRVVEASLGFSAPYDPTHRLWAPGLAGGSLLDVGIYPLTLAELAFGTQPVSFDAEAELSPDGVDARLSVVANYSAGGSARLSSAINTHLVPNGQIIGTKGIIEIPNFWRAEQMALISLSGEKVDEVHEPHQVNGFEYQIIEVARCLEVGAAESPVVPWVWSLTMAELMDEIRSRIGVAYPCDREPL</sequence>
<accession>A0A382B9P6</accession>
<dbReference type="EMBL" id="UINC01028819">
    <property type="protein sequence ID" value="SVB10488.1"/>
    <property type="molecule type" value="Genomic_DNA"/>
</dbReference>
<evidence type="ECO:0000259" key="4">
    <source>
        <dbReference type="Pfam" id="PF22725"/>
    </source>
</evidence>
<reference evidence="5" key="1">
    <citation type="submission" date="2018-05" db="EMBL/GenBank/DDBJ databases">
        <authorList>
            <person name="Lanie J.A."/>
            <person name="Ng W.-L."/>
            <person name="Kazmierczak K.M."/>
            <person name="Andrzejewski T.M."/>
            <person name="Davidsen T.M."/>
            <person name="Wayne K.J."/>
            <person name="Tettelin H."/>
            <person name="Glass J.I."/>
            <person name="Rusch D."/>
            <person name="Podicherti R."/>
            <person name="Tsui H.-C.T."/>
            <person name="Winkler M.E."/>
        </authorList>
    </citation>
    <scope>NUCLEOTIDE SEQUENCE</scope>
</reference>
<dbReference type="InterPro" id="IPR000683">
    <property type="entry name" value="Gfo/Idh/MocA-like_OxRdtase_N"/>
</dbReference>
<evidence type="ECO:0000256" key="2">
    <source>
        <dbReference type="ARBA" id="ARBA00023002"/>
    </source>
</evidence>
<evidence type="ECO:0000259" key="3">
    <source>
        <dbReference type="Pfam" id="PF01408"/>
    </source>
</evidence>
<name>A0A382B9P6_9ZZZZ</name>
<comment type="similarity">
    <text evidence="1">Belongs to the Gfo/Idh/MocA family.</text>
</comment>
<proteinExistence type="inferred from homology"/>
<dbReference type="AlphaFoldDB" id="A0A382B9P6"/>
<feature type="domain" description="GFO/IDH/MocA-like oxidoreductase" evidence="4">
    <location>
        <begin position="103"/>
        <end position="216"/>
    </location>
</feature>
<feature type="domain" description="Gfo/Idh/MocA-like oxidoreductase N-terminal" evidence="3">
    <location>
        <begin position="1"/>
        <end position="88"/>
    </location>
</feature>
<dbReference type="Gene3D" id="3.40.50.720">
    <property type="entry name" value="NAD(P)-binding Rossmann-like Domain"/>
    <property type="match status" value="1"/>
</dbReference>
<gene>
    <name evidence="5" type="ORF">METZ01_LOCUS163342</name>
</gene>
<feature type="non-terminal residue" evidence="5">
    <location>
        <position position="1"/>
    </location>
</feature>
<dbReference type="GO" id="GO:0016491">
    <property type="term" value="F:oxidoreductase activity"/>
    <property type="evidence" value="ECO:0007669"/>
    <property type="project" value="UniProtKB-KW"/>
</dbReference>